<dbReference type="InterPro" id="IPR029063">
    <property type="entry name" value="SAM-dependent_MTases_sf"/>
</dbReference>
<proteinExistence type="inferred from homology"/>
<dbReference type="CDD" id="cd02440">
    <property type="entry name" value="AdoMet_MTases"/>
    <property type="match status" value="1"/>
</dbReference>
<gene>
    <name evidence="6" type="ORF">GPECTOR_34g693</name>
</gene>
<keyword evidence="2" id="KW-0489">Methyltransferase</keyword>
<dbReference type="PANTHER" id="PTHR12176:SF79">
    <property type="entry name" value="METHYLTRANSFERASE TYPE 11 DOMAIN-CONTAINING PROTEIN"/>
    <property type="match status" value="1"/>
</dbReference>
<evidence type="ECO:0000256" key="4">
    <source>
        <dbReference type="SAM" id="MobiDB-lite"/>
    </source>
</evidence>
<dbReference type="AlphaFoldDB" id="A0A150GCG5"/>
<dbReference type="GO" id="GO:0008757">
    <property type="term" value="F:S-adenosylmethionine-dependent methyltransferase activity"/>
    <property type="evidence" value="ECO:0007669"/>
    <property type="project" value="InterPro"/>
</dbReference>
<evidence type="ECO:0000256" key="1">
    <source>
        <dbReference type="ARBA" id="ARBA00008361"/>
    </source>
</evidence>
<evidence type="ECO:0000259" key="5">
    <source>
        <dbReference type="Pfam" id="PF08241"/>
    </source>
</evidence>
<feature type="compositionally biased region" description="Basic and acidic residues" evidence="4">
    <location>
        <begin position="239"/>
        <end position="252"/>
    </location>
</feature>
<name>A0A150GCG5_GONPE</name>
<evidence type="ECO:0000256" key="2">
    <source>
        <dbReference type="ARBA" id="ARBA00022603"/>
    </source>
</evidence>
<dbReference type="OrthoDB" id="411785at2759"/>
<sequence length="273" mass="29002">MAADGFVVTNVDISPVVIEQMKSQHADNRSLEYLVADCRDMSQLVDGTFHSCIDKGTLDAVLCSPAGQRDAAKYLQEIARLLRPGGTFLLISLGSPDARLALLEQQQLWDDVQVLLLPKPLLYLQSDSLATGRPLPARAAANKDQPIEPLGPWPASEAAARLLASQIDLHHYFFAYIAVKPASATSSPPLPGSPLVDASLSEELPPEKGFEAGKAQREQQHEGVGAPGQEEIAQQAAGEEVRGEDEGARERNGGGLPQAMGCVPAAPSPAEEA</sequence>
<organism evidence="6 7">
    <name type="scientific">Gonium pectorale</name>
    <name type="common">Green alga</name>
    <dbReference type="NCBI Taxonomy" id="33097"/>
    <lineage>
        <taxon>Eukaryota</taxon>
        <taxon>Viridiplantae</taxon>
        <taxon>Chlorophyta</taxon>
        <taxon>core chlorophytes</taxon>
        <taxon>Chlorophyceae</taxon>
        <taxon>CS clade</taxon>
        <taxon>Chlamydomonadales</taxon>
        <taxon>Volvocaceae</taxon>
        <taxon>Gonium</taxon>
    </lineage>
</organism>
<evidence type="ECO:0000313" key="6">
    <source>
        <dbReference type="EMBL" id="KXZ47534.1"/>
    </source>
</evidence>
<evidence type="ECO:0000313" key="7">
    <source>
        <dbReference type="Proteomes" id="UP000075714"/>
    </source>
</evidence>
<dbReference type="InterPro" id="IPR051419">
    <property type="entry name" value="Lys/N-term_MeTrsfase_sf"/>
</dbReference>
<dbReference type="Gene3D" id="3.40.50.150">
    <property type="entry name" value="Vaccinia Virus protein VP39"/>
    <property type="match status" value="1"/>
</dbReference>
<keyword evidence="7" id="KW-1185">Reference proteome</keyword>
<dbReference type="Pfam" id="PF08241">
    <property type="entry name" value="Methyltransf_11"/>
    <property type="match status" value="1"/>
</dbReference>
<accession>A0A150GCG5</accession>
<protein>
    <recommendedName>
        <fullName evidence="5">Methyltransferase type 11 domain-containing protein</fullName>
    </recommendedName>
</protein>
<feature type="compositionally biased region" description="Basic and acidic residues" evidence="4">
    <location>
        <begin position="208"/>
        <end position="221"/>
    </location>
</feature>
<dbReference type="GO" id="GO:0032259">
    <property type="term" value="P:methylation"/>
    <property type="evidence" value="ECO:0007669"/>
    <property type="project" value="UniProtKB-KW"/>
</dbReference>
<dbReference type="PANTHER" id="PTHR12176">
    <property type="entry name" value="SAM-DEPENDENT METHYLTRANSFERASE SUPERFAMILY PROTEIN"/>
    <property type="match status" value="1"/>
</dbReference>
<dbReference type="SUPFAM" id="SSF53335">
    <property type="entry name" value="S-adenosyl-L-methionine-dependent methyltransferases"/>
    <property type="match status" value="1"/>
</dbReference>
<keyword evidence="3" id="KW-0808">Transferase</keyword>
<feature type="compositionally biased region" description="Low complexity" evidence="4">
    <location>
        <begin position="227"/>
        <end position="238"/>
    </location>
</feature>
<comment type="caution">
    <text evidence="6">The sequence shown here is derived from an EMBL/GenBank/DDBJ whole genome shotgun (WGS) entry which is preliminary data.</text>
</comment>
<dbReference type="InterPro" id="IPR013216">
    <property type="entry name" value="Methyltransf_11"/>
</dbReference>
<feature type="domain" description="Methyltransferase type 11" evidence="5">
    <location>
        <begin position="4"/>
        <end position="89"/>
    </location>
</feature>
<dbReference type="Proteomes" id="UP000075714">
    <property type="component" value="Unassembled WGS sequence"/>
</dbReference>
<evidence type="ECO:0000256" key="3">
    <source>
        <dbReference type="ARBA" id="ARBA00022679"/>
    </source>
</evidence>
<feature type="region of interest" description="Disordered" evidence="4">
    <location>
        <begin position="208"/>
        <end position="273"/>
    </location>
</feature>
<dbReference type="EMBL" id="LSYV01000035">
    <property type="protein sequence ID" value="KXZ47534.1"/>
    <property type="molecule type" value="Genomic_DNA"/>
</dbReference>
<comment type="similarity">
    <text evidence="1">Belongs to the methyltransferase superfamily.</text>
</comment>
<reference evidence="7" key="1">
    <citation type="journal article" date="2016" name="Nat. Commun.">
        <title>The Gonium pectorale genome demonstrates co-option of cell cycle regulation during the evolution of multicellularity.</title>
        <authorList>
            <person name="Hanschen E.R."/>
            <person name="Marriage T.N."/>
            <person name="Ferris P.J."/>
            <person name="Hamaji T."/>
            <person name="Toyoda A."/>
            <person name="Fujiyama A."/>
            <person name="Neme R."/>
            <person name="Noguchi H."/>
            <person name="Minakuchi Y."/>
            <person name="Suzuki M."/>
            <person name="Kawai-Toyooka H."/>
            <person name="Smith D.R."/>
            <person name="Sparks H."/>
            <person name="Anderson J."/>
            <person name="Bakaric R."/>
            <person name="Luria V."/>
            <person name="Karger A."/>
            <person name="Kirschner M.W."/>
            <person name="Durand P.M."/>
            <person name="Michod R.E."/>
            <person name="Nozaki H."/>
            <person name="Olson B.J."/>
        </authorList>
    </citation>
    <scope>NUCLEOTIDE SEQUENCE [LARGE SCALE GENOMIC DNA]</scope>
    <source>
        <strain evidence="7">NIES-2863</strain>
    </source>
</reference>